<dbReference type="STRING" id="490629.SAMN05216266_14811"/>
<evidence type="ECO:0000313" key="3">
    <source>
        <dbReference type="EMBL" id="SFB64823.1"/>
    </source>
</evidence>
<feature type="domain" description="Transglycosylase SLT" evidence="2">
    <location>
        <begin position="203"/>
        <end position="259"/>
    </location>
</feature>
<dbReference type="InterPro" id="IPR023346">
    <property type="entry name" value="Lysozyme-like_dom_sf"/>
</dbReference>
<evidence type="ECO:0000259" key="2">
    <source>
        <dbReference type="Pfam" id="PF13406"/>
    </source>
</evidence>
<name>A0A1I1CWN7_9PSEU</name>
<dbReference type="GO" id="GO:0009253">
    <property type="term" value="P:peptidoglycan catabolic process"/>
    <property type="evidence" value="ECO:0007669"/>
    <property type="project" value="TreeGrafter"/>
</dbReference>
<dbReference type="Proteomes" id="UP000243799">
    <property type="component" value="Unassembled WGS sequence"/>
</dbReference>
<feature type="region of interest" description="Disordered" evidence="1">
    <location>
        <begin position="291"/>
        <end position="319"/>
    </location>
</feature>
<dbReference type="InterPro" id="IPR043426">
    <property type="entry name" value="MltB-like"/>
</dbReference>
<feature type="non-terminal residue" evidence="3">
    <location>
        <position position="319"/>
    </location>
</feature>
<dbReference type="PANTHER" id="PTHR30163:SF8">
    <property type="entry name" value="LYTIC MUREIN TRANSGLYCOSYLASE"/>
    <property type="match status" value="1"/>
</dbReference>
<organism evidence="3 4">
    <name type="scientific">Amycolatopsis marina</name>
    <dbReference type="NCBI Taxonomy" id="490629"/>
    <lineage>
        <taxon>Bacteria</taxon>
        <taxon>Bacillati</taxon>
        <taxon>Actinomycetota</taxon>
        <taxon>Actinomycetes</taxon>
        <taxon>Pseudonocardiales</taxon>
        <taxon>Pseudonocardiaceae</taxon>
        <taxon>Amycolatopsis</taxon>
    </lineage>
</organism>
<dbReference type="Pfam" id="PF13406">
    <property type="entry name" value="SLT_2"/>
    <property type="match status" value="1"/>
</dbReference>
<accession>A0A1I1CWN7</accession>
<dbReference type="CDD" id="cd13399">
    <property type="entry name" value="Slt35-like"/>
    <property type="match status" value="1"/>
</dbReference>
<evidence type="ECO:0000313" key="4">
    <source>
        <dbReference type="Proteomes" id="UP000243799"/>
    </source>
</evidence>
<dbReference type="AlphaFoldDB" id="A0A1I1CWN7"/>
<dbReference type="PANTHER" id="PTHR30163">
    <property type="entry name" value="MEMBRANE-BOUND LYTIC MUREIN TRANSGLYCOSYLASE B"/>
    <property type="match status" value="1"/>
</dbReference>
<dbReference type="GO" id="GO:0008933">
    <property type="term" value="F:peptidoglycan lytic transglycosylase activity"/>
    <property type="evidence" value="ECO:0007669"/>
    <property type="project" value="TreeGrafter"/>
</dbReference>
<dbReference type="EMBL" id="FOKG01000048">
    <property type="protein sequence ID" value="SFB64823.1"/>
    <property type="molecule type" value="Genomic_DNA"/>
</dbReference>
<dbReference type="Gene3D" id="1.10.530.10">
    <property type="match status" value="1"/>
</dbReference>
<dbReference type="SUPFAM" id="SSF53955">
    <property type="entry name" value="Lysozyme-like"/>
    <property type="match status" value="1"/>
</dbReference>
<dbReference type="InterPro" id="IPR031304">
    <property type="entry name" value="SLT_2"/>
</dbReference>
<feature type="compositionally biased region" description="Low complexity" evidence="1">
    <location>
        <begin position="297"/>
        <end position="313"/>
    </location>
</feature>
<evidence type="ECO:0000256" key="1">
    <source>
        <dbReference type="SAM" id="MobiDB-lite"/>
    </source>
</evidence>
<proteinExistence type="predicted"/>
<reference evidence="4" key="1">
    <citation type="submission" date="2016-10" db="EMBL/GenBank/DDBJ databases">
        <authorList>
            <person name="Varghese N."/>
            <person name="Submissions S."/>
        </authorList>
    </citation>
    <scope>NUCLEOTIDE SEQUENCE [LARGE SCALE GENOMIC DNA]</scope>
    <source>
        <strain evidence="4">CGMCC 4.3568</strain>
    </source>
</reference>
<gene>
    <name evidence="3" type="ORF">SAMN05216266_14811</name>
</gene>
<sequence length="319" mass="32958">MGRHHIARPPRRRRPNIWHALRWRYRGATATLGGTLAVVPATVAVIAAGGWAGGQPVPDAPGVTRVLGLEGGVDTGLAPVAVNGSLPDAAQPAALPAPLSSGQPPTTARLSVGSLGPGGALGIPGSALQAYRKAAERMAAEQPGCGIDWALIASIGRIESNHARGGYVDANGTTREPILGPVLNGIGPVAAIRDTDNGRHDGDTTWDRAVGPTQFIPSTWIHYAADGNNDGTADPNNIYDAALATARYLCSGGFDLTDPEQLRAAVYRYNHSDTYVNTVILWATAYRGGVTPTPDSTVPTGTTHNTTTTGAPNPTTPPP</sequence>
<protein>
    <submittedName>
        <fullName evidence="3">Membrane-bound lytic murein transglycosylase B</fullName>
    </submittedName>
</protein>
<keyword evidence="4" id="KW-1185">Reference proteome</keyword>